<evidence type="ECO:0000313" key="18">
    <source>
        <dbReference type="Proteomes" id="UP000198324"/>
    </source>
</evidence>
<dbReference type="InterPro" id="IPR003594">
    <property type="entry name" value="HATPase_dom"/>
</dbReference>
<dbReference type="InterPro" id="IPR036890">
    <property type="entry name" value="HATPase_C_sf"/>
</dbReference>
<dbReference type="OrthoDB" id="9777714at2"/>
<keyword evidence="11 15" id="KW-1133">Transmembrane helix</keyword>
<reference evidence="17 18" key="1">
    <citation type="submission" date="2017-06" db="EMBL/GenBank/DDBJ databases">
        <authorList>
            <person name="Kim H.J."/>
            <person name="Triplett B.A."/>
        </authorList>
    </citation>
    <scope>NUCLEOTIDE SEQUENCE [LARGE SCALE GENOMIC DNA]</scope>
    <source>
        <strain evidence="17 18">DSM 13116</strain>
    </source>
</reference>
<dbReference type="SUPFAM" id="SSF47384">
    <property type="entry name" value="Homodimeric domain of signal transducing histidine kinase"/>
    <property type="match status" value="1"/>
</dbReference>
<dbReference type="GO" id="GO:0005886">
    <property type="term" value="C:plasma membrane"/>
    <property type="evidence" value="ECO:0007669"/>
    <property type="project" value="UniProtKB-SubCell"/>
</dbReference>
<evidence type="ECO:0000256" key="9">
    <source>
        <dbReference type="ARBA" id="ARBA00022777"/>
    </source>
</evidence>
<evidence type="ECO:0000313" key="17">
    <source>
        <dbReference type="EMBL" id="SNR88662.1"/>
    </source>
</evidence>
<dbReference type="CDD" id="cd00082">
    <property type="entry name" value="HisKA"/>
    <property type="match status" value="1"/>
</dbReference>
<evidence type="ECO:0000256" key="7">
    <source>
        <dbReference type="ARBA" id="ARBA00022692"/>
    </source>
</evidence>
<evidence type="ECO:0000256" key="11">
    <source>
        <dbReference type="ARBA" id="ARBA00022989"/>
    </source>
</evidence>
<evidence type="ECO:0000256" key="3">
    <source>
        <dbReference type="ARBA" id="ARBA00012438"/>
    </source>
</evidence>
<evidence type="ECO:0000256" key="12">
    <source>
        <dbReference type="ARBA" id="ARBA00023012"/>
    </source>
</evidence>
<keyword evidence="6" id="KW-0808">Transferase</keyword>
<evidence type="ECO:0000256" key="5">
    <source>
        <dbReference type="ARBA" id="ARBA00022553"/>
    </source>
</evidence>
<feature type="coiled-coil region" evidence="14">
    <location>
        <begin position="319"/>
        <end position="346"/>
    </location>
</feature>
<comment type="catalytic activity">
    <reaction evidence="1">
        <text>ATP + protein L-histidine = ADP + protein N-phospho-L-histidine.</text>
        <dbReference type="EC" id="2.7.13.3"/>
    </reaction>
</comment>
<dbReference type="SMART" id="SM00387">
    <property type="entry name" value="HATPase_c"/>
    <property type="match status" value="1"/>
</dbReference>
<name>A0A238ZZT2_9BACT</name>
<dbReference type="Gene3D" id="3.30.450.20">
    <property type="entry name" value="PAS domain"/>
    <property type="match status" value="1"/>
</dbReference>
<dbReference type="EMBL" id="FZOC01000003">
    <property type="protein sequence ID" value="SNR88662.1"/>
    <property type="molecule type" value="Genomic_DNA"/>
</dbReference>
<evidence type="ECO:0000256" key="6">
    <source>
        <dbReference type="ARBA" id="ARBA00022679"/>
    </source>
</evidence>
<evidence type="ECO:0000256" key="10">
    <source>
        <dbReference type="ARBA" id="ARBA00022840"/>
    </source>
</evidence>
<dbReference type="InterPro" id="IPR004358">
    <property type="entry name" value="Sig_transdc_His_kin-like_C"/>
</dbReference>
<keyword evidence="18" id="KW-1185">Reference proteome</keyword>
<dbReference type="InterPro" id="IPR036097">
    <property type="entry name" value="HisK_dim/P_sf"/>
</dbReference>
<dbReference type="PRINTS" id="PR00344">
    <property type="entry name" value="BCTRLSENSOR"/>
</dbReference>
<dbReference type="EC" id="2.7.13.3" evidence="3"/>
<keyword evidence="9 17" id="KW-0418">Kinase</keyword>
<dbReference type="PANTHER" id="PTHR43065:SF46">
    <property type="entry name" value="C4-DICARBOXYLATE TRANSPORT SENSOR PROTEIN DCTB"/>
    <property type="match status" value="1"/>
</dbReference>
<dbReference type="SMART" id="SM00388">
    <property type="entry name" value="HisKA"/>
    <property type="match status" value="1"/>
</dbReference>
<evidence type="ECO:0000256" key="8">
    <source>
        <dbReference type="ARBA" id="ARBA00022741"/>
    </source>
</evidence>
<dbReference type="Pfam" id="PF00512">
    <property type="entry name" value="HisKA"/>
    <property type="match status" value="1"/>
</dbReference>
<dbReference type="CDD" id="cd00075">
    <property type="entry name" value="HATPase"/>
    <property type="match status" value="1"/>
</dbReference>
<dbReference type="InterPro" id="IPR003661">
    <property type="entry name" value="HisK_dim/P_dom"/>
</dbReference>
<keyword evidence="8" id="KW-0547">Nucleotide-binding</keyword>
<evidence type="ECO:0000259" key="16">
    <source>
        <dbReference type="PROSITE" id="PS50109"/>
    </source>
</evidence>
<dbReference type="Pfam" id="PF02743">
    <property type="entry name" value="dCache_1"/>
    <property type="match status" value="1"/>
</dbReference>
<keyword evidence="12" id="KW-0902">Two-component regulatory system</keyword>
<dbReference type="InterPro" id="IPR005467">
    <property type="entry name" value="His_kinase_dom"/>
</dbReference>
<dbReference type="Gene3D" id="3.30.565.10">
    <property type="entry name" value="Histidine kinase-like ATPase, C-terminal domain"/>
    <property type="match status" value="1"/>
</dbReference>
<accession>A0A238ZZT2</accession>
<keyword evidence="5" id="KW-0597">Phosphoprotein</keyword>
<dbReference type="RefSeq" id="WP_089273740.1">
    <property type="nucleotide sequence ID" value="NZ_FZOC01000003.1"/>
</dbReference>
<keyword evidence="4" id="KW-1003">Cell membrane</keyword>
<keyword evidence="14" id="KW-0175">Coiled coil</keyword>
<keyword evidence="7 15" id="KW-0812">Transmembrane</keyword>
<dbReference type="SUPFAM" id="SSF55874">
    <property type="entry name" value="ATPase domain of HSP90 chaperone/DNA topoisomerase II/histidine kinase"/>
    <property type="match status" value="1"/>
</dbReference>
<sequence>MRKLARLLKHPLRELTGEVDEAVSPERYTLLQRKIVALMVAATLIPLTVMAVLNYYEHQKAMTREIQNPLRVLVNKTKNSFELFLAERTSTMSLIASAYTYQELADQHKLARIFSVMKREFEGFVDLGLIDENGVQVNYVGPYNLKGIDFSEQRWFQEVRLKGKYVSDVFLGFRQFPHVIVAVQHMAEDGRVWILRATLDTKQFERIIAGMGLEPDADAFLVNTRGLLQTNSNNYGKVLESMTLPLPPQTFEPNVLTMRDPRGREVFLSYAYFADADFVLMAVKPRSSSLKTWYTVRGDLLFIFVAGVVVVLIAAMRVTDALIQRMKEAEDRRELALREVEHSQKLSSIGRLAAGVAHEVNNPLAIINEKTGLMKDILSMQPDFPTKEKLLAQVDSVLRAVERCRGITHRMLGFARRMDVSIEELDLAELIRETAGFLANEAMHRKVNVQLDLDPELPRIVSDRSQLQQVFLNLLNNALAAVADGGVISVFAKEEGGGVRVTVTDNGCGMSEETMKHIFEPFFTTKKGKGTGLGLSITYGIIKRLGGDISVESTQGVGTTLTITLPKGQREALA</sequence>
<evidence type="ECO:0000256" key="4">
    <source>
        <dbReference type="ARBA" id="ARBA00022475"/>
    </source>
</evidence>
<proteinExistence type="predicted"/>
<organism evidence="17 18">
    <name type="scientific">Humidesulfovibrio mexicanus</name>
    <dbReference type="NCBI Taxonomy" id="147047"/>
    <lineage>
        <taxon>Bacteria</taxon>
        <taxon>Pseudomonadati</taxon>
        <taxon>Thermodesulfobacteriota</taxon>
        <taxon>Desulfovibrionia</taxon>
        <taxon>Desulfovibrionales</taxon>
        <taxon>Desulfovibrionaceae</taxon>
        <taxon>Humidesulfovibrio</taxon>
    </lineage>
</organism>
<evidence type="ECO:0000256" key="15">
    <source>
        <dbReference type="SAM" id="Phobius"/>
    </source>
</evidence>
<evidence type="ECO:0000256" key="1">
    <source>
        <dbReference type="ARBA" id="ARBA00000085"/>
    </source>
</evidence>
<dbReference type="Proteomes" id="UP000198324">
    <property type="component" value="Unassembled WGS sequence"/>
</dbReference>
<evidence type="ECO:0000256" key="2">
    <source>
        <dbReference type="ARBA" id="ARBA00004651"/>
    </source>
</evidence>
<feature type="transmembrane region" description="Helical" evidence="15">
    <location>
        <begin position="35"/>
        <end position="56"/>
    </location>
</feature>
<feature type="transmembrane region" description="Helical" evidence="15">
    <location>
        <begin position="303"/>
        <end position="323"/>
    </location>
</feature>
<dbReference type="PROSITE" id="PS50109">
    <property type="entry name" value="HIS_KIN"/>
    <property type="match status" value="1"/>
</dbReference>
<dbReference type="PANTHER" id="PTHR43065">
    <property type="entry name" value="SENSOR HISTIDINE KINASE"/>
    <property type="match status" value="1"/>
</dbReference>
<protein>
    <recommendedName>
        <fullName evidence="3">histidine kinase</fullName>
        <ecNumber evidence="3">2.7.13.3</ecNumber>
    </recommendedName>
</protein>
<dbReference type="InterPro" id="IPR033479">
    <property type="entry name" value="dCache_1"/>
</dbReference>
<dbReference type="Pfam" id="PF02518">
    <property type="entry name" value="HATPase_c"/>
    <property type="match status" value="1"/>
</dbReference>
<comment type="subcellular location">
    <subcellularLocation>
        <location evidence="2">Cell membrane</location>
        <topology evidence="2">Multi-pass membrane protein</topology>
    </subcellularLocation>
</comment>
<feature type="domain" description="Histidine kinase" evidence="16">
    <location>
        <begin position="355"/>
        <end position="569"/>
    </location>
</feature>
<keyword evidence="13 15" id="KW-0472">Membrane</keyword>
<dbReference type="AlphaFoldDB" id="A0A238ZZT2"/>
<dbReference type="GO" id="GO:0000155">
    <property type="term" value="F:phosphorelay sensor kinase activity"/>
    <property type="evidence" value="ECO:0007669"/>
    <property type="project" value="InterPro"/>
</dbReference>
<evidence type="ECO:0000256" key="13">
    <source>
        <dbReference type="ARBA" id="ARBA00023136"/>
    </source>
</evidence>
<evidence type="ECO:0000256" key="14">
    <source>
        <dbReference type="SAM" id="Coils"/>
    </source>
</evidence>
<keyword evidence="10" id="KW-0067">ATP-binding</keyword>
<dbReference type="GO" id="GO:0005524">
    <property type="term" value="F:ATP binding"/>
    <property type="evidence" value="ECO:0007669"/>
    <property type="project" value="UniProtKB-KW"/>
</dbReference>
<dbReference type="Gene3D" id="1.10.287.130">
    <property type="match status" value="1"/>
</dbReference>
<gene>
    <name evidence="17" type="ORF">SAMN04488503_1721</name>
</gene>